<feature type="signal peptide" evidence="1">
    <location>
        <begin position="1"/>
        <end position="26"/>
    </location>
</feature>
<proteinExistence type="predicted"/>
<dbReference type="SUPFAM" id="SSF82171">
    <property type="entry name" value="DPP6 N-terminal domain-like"/>
    <property type="match status" value="1"/>
</dbReference>
<evidence type="ECO:0000256" key="1">
    <source>
        <dbReference type="SAM" id="SignalP"/>
    </source>
</evidence>
<dbReference type="EMBL" id="FNUC01000003">
    <property type="protein sequence ID" value="SEE87519.1"/>
    <property type="molecule type" value="Genomic_DNA"/>
</dbReference>
<dbReference type="RefSeq" id="WP_069111814.1">
    <property type="nucleotide sequence ID" value="NZ_FNUC01000003.1"/>
</dbReference>
<dbReference type="Proteomes" id="UP000181980">
    <property type="component" value="Unassembled WGS sequence"/>
</dbReference>
<dbReference type="OrthoDB" id="5169149at2"/>
<keyword evidence="1" id="KW-0732">Signal</keyword>
<feature type="chain" id="PRO_5038375568" description="BNR repeat-like domain-containing protein" evidence="1">
    <location>
        <begin position="27"/>
        <end position="440"/>
    </location>
</feature>
<reference evidence="3" key="1">
    <citation type="submission" date="2016-10" db="EMBL/GenBank/DDBJ databases">
        <authorList>
            <person name="Varghese N."/>
            <person name="Submissions S."/>
        </authorList>
    </citation>
    <scope>NUCLEOTIDE SEQUENCE [LARGE SCALE GENOMIC DNA]</scope>
    <source>
        <strain evidence="3">DSM 45237</strain>
    </source>
</reference>
<organism evidence="2 3">
    <name type="scientific">Jiangella alba</name>
    <dbReference type="NCBI Taxonomy" id="561176"/>
    <lineage>
        <taxon>Bacteria</taxon>
        <taxon>Bacillati</taxon>
        <taxon>Actinomycetota</taxon>
        <taxon>Actinomycetes</taxon>
        <taxon>Jiangellales</taxon>
        <taxon>Jiangellaceae</taxon>
        <taxon>Jiangella</taxon>
    </lineage>
</organism>
<dbReference type="AlphaFoldDB" id="A0A1H5MDH0"/>
<dbReference type="InterPro" id="IPR006311">
    <property type="entry name" value="TAT_signal"/>
</dbReference>
<sequence length="440" mass="46496">MPKHRSRLLAAATVAAVLAGAGGAAAGGVAAADPDPPAVVRASVVSDDLAVTNVVPTWGAQIPKVVYDGHFYYAATLDGDGAQYPWSAQVWRSRNGTLWTPVLRLPGHVYQPVGLLVDGEGDLHLQVACYTGAECYPGVEPAPGGDLAAVYPVRVEFTDRDPDGSIDFADFTDHTVRAAGSERYYQGMAVDPTGRFLYSAYAVDGWDLWINVFDTVTGEDVHTSEVGSPPAGRAWLYPRVQPGTAPGEVSLSFSQYVLGTPNSAYLDAALLFSSDDGGRTFAHQEVLTSNPAPDGDGNWVDASDLTVGPDGDIHTVFYRRDGGVGTLYYQRGLDGDPVAVGGLDNHSQILVGPDGKISVFSSEGAALVVATSTDGVDWSIERHTIPGVAGAYWPNLLSARQGSRVPPGFDSRRPTVGMLMAGQTSGDPAFHPLLFVRYKD</sequence>
<dbReference type="PROSITE" id="PS51318">
    <property type="entry name" value="TAT"/>
    <property type="match status" value="1"/>
</dbReference>
<name>A0A1H5MDH0_9ACTN</name>
<gene>
    <name evidence="2" type="ORF">SAMN04488561_3106</name>
</gene>
<dbReference type="InterPro" id="IPR018247">
    <property type="entry name" value="EF_Hand_1_Ca_BS"/>
</dbReference>
<evidence type="ECO:0000313" key="2">
    <source>
        <dbReference type="EMBL" id="SEE87519.1"/>
    </source>
</evidence>
<keyword evidence="3" id="KW-1185">Reference proteome</keyword>
<protein>
    <recommendedName>
        <fullName evidence="4">BNR repeat-like domain-containing protein</fullName>
    </recommendedName>
</protein>
<evidence type="ECO:0008006" key="4">
    <source>
        <dbReference type="Google" id="ProtNLM"/>
    </source>
</evidence>
<accession>A0A1H5MDH0</accession>
<dbReference type="PROSITE" id="PS00018">
    <property type="entry name" value="EF_HAND_1"/>
    <property type="match status" value="1"/>
</dbReference>
<evidence type="ECO:0000313" key="3">
    <source>
        <dbReference type="Proteomes" id="UP000181980"/>
    </source>
</evidence>